<dbReference type="GO" id="GO:0006515">
    <property type="term" value="P:protein quality control for misfolded or incompletely synthesized proteins"/>
    <property type="evidence" value="ECO:0007669"/>
    <property type="project" value="TreeGrafter"/>
</dbReference>
<keyword evidence="3" id="KW-0378">Hydrolase</keyword>
<comment type="similarity">
    <text evidence="1">Belongs to the peptidase S14 family.</text>
</comment>
<evidence type="ECO:0000256" key="3">
    <source>
        <dbReference type="ARBA" id="ARBA00022801"/>
    </source>
</evidence>
<dbReference type="InterPro" id="IPR023562">
    <property type="entry name" value="ClpP/TepA"/>
</dbReference>
<dbReference type="Pfam" id="PF00574">
    <property type="entry name" value="CLP_protease"/>
    <property type="match status" value="1"/>
</dbReference>
<sequence length="123" mass="13553">MTEGHIFIQGIISPWQDKAAEEWGEVNIKQVTQQIQDNVDAEKLIVHIHSPGGDVDEGFGIHDILVASGKEIETRIEGLCASIATIIALAGKTRMITENSEFMIHNPWMDAWGDADDLQKSAD</sequence>
<name>A0A0F9FTV1_9ZZZZ</name>
<organism evidence="4">
    <name type="scientific">marine sediment metagenome</name>
    <dbReference type="NCBI Taxonomy" id="412755"/>
    <lineage>
        <taxon>unclassified sequences</taxon>
        <taxon>metagenomes</taxon>
        <taxon>ecological metagenomes</taxon>
    </lineage>
</organism>
<gene>
    <name evidence="4" type="ORF">LCGC14_2264030</name>
</gene>
<dbReference type="PANTHER" id="PTHR10381:SF70">
    <property type="entry name" value="ATP-DEPENDENT CLP PROTEASE PROTEOLYTIC SUBUNIT"/>
    <property type="match status" value="1"/>
</dbReference>
<comment type="caution">
    <text evidence="4">The sequence shown here is derived from an EMBL/GenBank/DDBJ whole genome shotgun (WGS) entry which is preliminary data.</text>
</comment>
<dbReference type="PRINTS" id="PR00127">
    <property type="entry name" value="CLPPROTEASEP"/>
</dbReference>
<dbReference type="GO" id="GO:0004176">
    <property type="term" value="F:ATP-dependent peptidase activity"/>
    <property type="evidence" value="ECO:0007669"/>
    <property type="project" value="InterPro"/>
</dbReference>
<dbReference type="GO" id="GO:0009368">
    <property type="term" value="C:endopeptidase Clp complex"/>
    <property type="evidence" value="ECO:0007669"/>
    <property type="project" value="TreeGrafter"/>
</dbReference>
<dbReference type="GO" id="GO:0051117">
    <property type="term" value="F:ATPase binding"/>
    <property type="evidence" value="ECO:0007669"/>
    <property type="project" value="TreeGrafter"/>
</dbReference>
<dbReference type="PANTHER" id="PTHR10381">
    <property type="entry name" value="ATP-DEPENDENT CLP PROTEASE PROTEOLYTIC SUBUNIT"/>
    <property type="match status" value="1"/>
</dbReference>
<reference evidence="4" key="1">
    <citation type="journal article" date="2015" name="Nature">
        <title>Complex archaea that bridge the gap between prokaryotes and eukaryotes.</title>
        <authorList>
            <person name="Spang A."/>
            <person name="Saw J.H."/>
            <person name="Jorgensen S.L."/>
            <person name="Zaremba-Niedzwiedzka K."/>
            <person name="Martijn J."/>
            <person name="Lind A.E."/>
            <person name="van Eijk R."/>
            <person name="Schleper C."/>
            <person name="Guy L."/>
            <person name="Ettema T.J."/>
        </authorList>
    </citation>
    <scope>NUCLEOTIDE SEQUENCE</scope>
</reference>
<dbReference type="Gene3D" id="3.90.226.10">
    <property type="entry name" value="2-enoyl-CoA Hydratase, Chain A, domain 1"/>
    <property type="match status" value="1"/>
</dbReference>
<dbReference type="SUPFAM" id="SSF52096">
    <property type="entry name" value="ClpP/crotonase"/>
    <property type="match status" value="1"/>
</dbReference>
<feature type="non-terminal residue" evidence="4">
    <location>
        <position position="123"/>
    </location>
</feature>
<dbReference type="GO" id="GO:0004252">
    <property type="term" value="F:serine-type endopeptidase activity"/>
    <property type="evidence" value="ECO:0007669"/>
    <property type="project" value="InterPro"/>
</dbReference>
<dbReference type="EMBL" id="LAZR01031150">
    <property type="protein sequence ID" value="KKL54572.1"/>
    <property type="molecule type" value="Genomic_DNA"/>
</dbReference>
<dbReference type="AlphaFoldDB" id="A0A0F9FTV1"/>
<evidence type="ECO:0000256" key="1">
    <source>
        <dbReference type="ARBA" id="ARBA00007039"/>
    </source>
</evidence>
<keyword evidence="2" id="KW-0963">Cytoplasm</keyword>
<proteinExistence type="inferred from homology"/>
<evidence type="ECO:0008006" key="5">
    <source>
        <dbReference type="Google" id="ProtNLM"/>
    </source>
</evidence>
<evidence type="ECO:0000256" key="2">
    <source>
        <dbReference type="ARBA" id="ARBA00022490"/>
    </source>
</evidence>
<dbReference type="InterPro" id="IPR001907">
    <property type="entry name" value="ClpP"/>
</dbReference>
<protein>
    <recommendedName>
        <fullName evidence="5">ATP-dependent Clp protease proteolytic subunit</fullName>
    </recommendedName>
</protein>
<dbReference type="InterPro" id="IPR029045">
    <property type="entry name" value="ClpP/crotonase-like_dom_sf"/>
</dbReference>
<dbReference type="CDD" id="cd07016">
    <property type="entry name" value="S14_ClpP_1"/>
    <property type="match status" value="1"/>
</dbReference>
<evidence type="ECO:0000313" key="4">
    <source>
        <dbReference type="EMBL" id="KKL54572.1"/>
    </source>
</evidence>
<accession>A0A0F9FTV1</accession>